<feature type="region of interest" description="Disordered" evidence="1">
    <location>
        <begin position="1"/>
        <end position="32"/>
    </location>
</feature>
<feature type="compositionally biased region" description="Low complexity" evidence="1">
    <location>
        <begin position="108"/>
        <end position="123"/>
    </location>
</feature>
<accession>A0A4S8JLA8</accession>
<dbReference type="AlphaFoldDB" id="A0A4S8JLA8"/>
<keyword evidence="3" id="KW-1185">Reference proteome</keyword>
<dbReference type="EMBL" id="PYDT01000004">
    <property type="protein sequence ID" value="THU62184.1"/>
    <property type="molecule type" value="Genomic_DNA"/>
</dbReference>
<feature type="compositionally biased region" description="Polar residues" evidence="1">
    <location>
        <begin position="61"/>
        <end position="73"/>
    </location>
</feature>
<feature type="region of interest" description="Disordered" evidence="1">
    <location>
        <begin position="61"/>
        <end position="123"/>
    </location>
</feature>
<organism evidence="2 3">
    <name type="scientific">Musa balbisiana</name>
    <name type="common">Banana</name>
    <dbReference type="NCBI Taxonomy" id="52838"/>
    <lineage>
        <taxon>Eukaryota</taxon>
        <taxon>Viridiplantae</taxon>
        <taxon>Streptophyta</taxon>
        <taxon>Embryophyta</taxon>
        <taxon>Tracheophyta</taxon>
        <taxon>Spermatophyta</taxon>
        <taxon>Magnoliopsida</taxon>
        <taxon>Liliopsida</taxon>
        <taxon>Zingiberales</taxon>
        <taxon>Musaceae</taxon>
        <taxon>Musa</taxon>
    </lineage>
</organism>
<evidence type="ECO:0000313" key="2">
    <source>
        <dbReference type="EMBL" id="THU62184.1"/>
    </source>
</evidence>
<protein>
    <submittedName>
        <fullName evidence="2">Uncharacterized protein</fullName>
    </submittedName>
</protein>
<name>A0A4S8JLA8_MUSBA</name>
<evidence type="ECO:0000313" key="3">
    <source>
        <dbReference type="Proteomes" id="UP000317650"/>
    </source>
</evidence>
<gene>
    <name evidence="2" type="ORF">C4D60_Mb01t02440</name>
</gene>
<evidence type="ECO:0000256" key="1">
    <source>
        <dbReference type="SAM" id="MobiDB-lite"/>
    </source>
</evidence>
<dbReference type="Proteomes" id="UP000317650">
    <property type="component" value="Chromosome 1"/>
</dbReference>
<reference evidence="2 3" key="1">
    <citation type="journal article" date="2019" name="Nat. Plants">
        <title>Genome sequencing of Musa balbisiana reveals subgenome evolution and function divergence in polyploid bananas.</title>
        <authorList>
            <person name="Yao X."/>
        </authorList>
    </citation>
    <scope>NUCLEOTIDE SEQUENCE [LARGE SCALE GENOMIC DNA]</scope>
    <source>
        <strain evidence="3">cv. DH-PKW</strain>
        <tissue evidence="2">Leaves</tissue>
    </source>
</reference>
<sequence length="123" mass="13863">MVLSLRGRMKEERESYHHSTTRPIRGELEVGPDISMTTGEEWCRHLVRCWKPGSVRRSDRATSSLTVRWTANPSDRCGHRTNRAEDHGEAWTDELDRDGRTTRVGDTAAVPSLPSSLSFSVAV</sequence>
<feature type="compositionally biased region" description="Basic and acidic residues" evidence="1">
    <location>
        <begin position="76"/>
        <end position="90"/>
    </location>
</feature>
<comment type="caution">
    <text evidence="2">The sequence shown here is derived from an EMBL/GenBank/DDBJ whole genome shotgun (WGS) entry which is preliminary data.</text>
</comment>
<feature type="compositionally biased region" description="Basic and acidic residues" evidence="1">
    <location>
        <begin position="8"/>
        <end position="17"/>
    </location>
</feature>
<proteinExistence type="predicted"/>